<name>A0ABY4FDS3_9BACT</name>
<evidence type="ECO:0000313" key="2">
    <source>
        <dbReference type="EMBL" id="UOQ54834.1"/>
    </source>
</evidence>
<organism evidence="2 3">
    <name type="scientific">Hymenobacter cellulosivorans</name>
    <dbReference type="NCBI Taxonomy" id="2932249"/>
    <lineage>
        <taxon>Bacteria</taxon>
        <taxon>Pseudomonadati</taxon>
        <taxon>Bacteroidota</taxon>
        <taxon>Cytophagia</taxon>
        <taxon>Cytophagales</taxon>
        <taxon>Hymenobacteraceae</taxon>
        <taxon>Hymenobacter</taxon>
    </lineage>
</organism>
<protein>
    <submittedName>
        <fullName evidence="2">Uncharacterized protein</fullName>
    </submittedName>
</protein>
<keyword evidence="1" id="KW-0175">Coiled coil</keyword>
<accession>A0ABY4FDS3</accession>
<dbReference type="RefSeq" id="WP_244722408.1">
    <property type="nucleotide sequence ID" value="NZ_CP095049.1"/>
</dbReference>
<dbReference type="Proteomes" id="UP000831785">
    <property type="component" value="Chromosome"/>
</dbReference>
<dbReference type="EMBL" id="CP095049">
    <property type="protein sequence ID" value="UOQ54834.1"/>
    <property type="molecule type" value="Genomic_DNA"/>
</dbReference>
<gene>
    <name evidence="2" type="ORF">MUN80_08760</name>
</gene>
<sequence>MRKLTVDFSFRQEELLPLARLLQGHVTRDLAEFKQLLPEEYGPRFLPDYAARLAAAEALTSTSISRGQAQLITQRIKSTSAKLPQLLDHLEARVRRAQGLTVPAASFGIKEVRQARTSGDMERLEARLKALLQNLDANREALAAKGHPEADTTALRTLYTDLTQDTTLQDLYQTGSQGLTAENITTLNHLYALMQEVMADGKSLYGRSDKVKARTNYTLRQLLKRVRTERDGESEA</sequence>
<reference evidence="2 3" key="1">
    <citation type="submission" date="2022-04" db="EMBL/GenBank/DDBJ databases">
        <title>Hymenobacter sp. isolated from the air.</title>
        <authorList>
            <person name="Won M."/>
            <person name="Lee C.-M."/>
            <person name="Woen H.-Y."/>
            <person name="Kwon S.-W."/>
        </authorList>
    </citation>
    <scope>NUCLEOTIDE SEQUENCE [LARGE SCALE GENOMIC DNA]</scope>
    <source>
        <strain evidence="3">5116 S-27</strain>
    </source>
</reference>
<evidence type="ECO:0000256" key="1">
    <source>
        <dbReference type="SAM" id="Coils"/>
    </source>
</evidence>
<feature type="coiled-coil region" evidence="1">
    <location>
        <begin position="114"/>
        <end position="145"/>
    </location>
</feature>
<proteinExistence type="predicted"/>
<keyword evidence="3" id="KW-1185">Reference proteome</keyword>
<evidence type="ECO:0000313" key="3">
    <source>
        <dbReference type="Proteomes" id="UP000831785"/>
    </source>
</evidence>